<evidence type="ECO:0000313" key="1">
    <source>
        <dbReference type="EMBL" id="KPI44857.1"/>
    </source>
</evidence>
<proteinExistence type="predicted"/>
<keyword evidence="2" id="KW-1185">Reference proteome</keyword>
<dbReference type="OrthoDB" id="2951834at2759"/>
<name>A0A0N1P364_9EURO</name>
<dbReference type="VEuPathDB" id="FungiDB:AB675_2482"/>
<dbReference type="EMBL" id="LFJN01000002">
    <property type="protein sequence ID" value="KPI44857.1"/>
    <property type="molecule type" value="Genomic_DNA"/>
</dbReference>
<dbReference type="RefSeq" id="XP_018004820.1">
    <property type="nucleotide sequence ID" value="XM_018142457.1"/>
</dbReference>
<reference evidence="1 2" key="1">
    <citation type="submission" date="2015-06" db="EMBL/GenBank/DDBJ databases">
        <title>Draft genome of the ant-associated black yeast Phialophora attae CBS 131958.</title>
        <authorList>
            <person name="Moreno L.F."/>
            <person name="Stielow B.J."/>
            <person name="de Hoog S."/>
            <person name="Vicente V.A."/>
            <person name="Weiss V.A."/>
            <person name="de Vries M."/>
            <person name="Cruz L.M."/>
            <person name="Souza E.M."/>
        </authorList>
    </citation>
    <scope>NUCLEOTIDE SEQUENCE [LARGE SCALE GENOMIC DNA]</scope>
    <source>
        <strain evidence="1 2">CBS 131958</strain>
    </source>
</reference>
<dbReference type="Proteomes" id="UP000038010">
    <property type="component" value="Unassembled WGS sequence"/>
</dbReference>
<evidence type="ECO:0000313" key="2">
    <source>
        <dbReference type="Proteomes" id="UP000038010"/>
    </source>
</evidence>
<accession>A0A0N1P364</accession>
<organism evidence="1 2">
    <name type="scientific">Cyphellophora attinorum</name>
    <dbReference type="NCBI Taxonomy" id="1664694"/>
    <lineage>
        <taxon>Eukaryota</taxon>
        <taxon>Fungi</taxon>
        <taxon>Dikarya</taxon>
        <taxon>Ascomycota</taxon>
        <taxon>Pezizomycotina</taxon>
        <taxon>Eurotiomycetes</taxon>
        <taxon>Chaetothyriomycetidae</taxon>
        <taxon>Chaetothyriales</taxon>
        <taxon>Cyphellophoraceae</taxon>
        <taxon>Cyphellophora</taxon>
    </lineage>
</organism>
<gene>
    <name evidence="1" type="ORF">AB675_2482</name>
</gene>
<sequence>MARLLDLALEVRNIIYHEVVRGARVRFALPGEKFRLSTCAALLVCCKQISAEFFPIFHEDVRINLSTKIDKKKGTIPLPNIRLDAIQHAKLQLSVFATDGGMIVLKGMTGLKSFTFPVEETFDIPSHIFECNTQPICHCIPESDWQTDWKSAWEASMDCPDCNEALALGHLQRQIHTRKALLVGKCRCNVPRDGYGSDGYECACSDNPIRKVIGAWEYSNQPFKLIAEAAIYDDTGFIGDWTGFFDLGAKEMVICDTIDNDLIIDEFVVDLQGY</sequence>
<dbReference type="AlphaFoldDB" id="A0A0N1P364"/>
<comment type="caution">
    <text evidence="1">The sequence shown here is derived from an EMBL/GenBank/DDBJ whole genome shotgun (WGS) entry which is preliminary data.</text>
</comment>
<dbReference type="GeneID" id="28734337"/>
<protein>
    <submittedName>
        <fullName evidence="1">Uncharacterized protein</fullName>
    </submittedName>
</protein>